<dbReference type="GO" id="GO:0016020">
    <property type="term" value="C:membrane"/>
    <property type="evidence" value="ECO:0007669"/>
    <property type="project" value="TreeGrafter"/>
</dbReference>
<keyword evidence="1" id="KW-0812">Transmembrane</keyword>
<dbReference type="GO" id="GO:0030258">
    <property type="term" value="P:lipid modification"/>
    <property type="evidence" value="ECO:0007669"/>
    <property type="project" value="TreeGrafter"/>
</dbReference>
<keyword evidence="1" id="KW-0472">Membrane</keyword>
<dbReference type="GO" id="GO:0019432">
    <property type="term" value="P:triglyceride biosynthetic process"/>
    <property type="evidence" value="ECO:0007669"/>
    <property type="project" value="TreeGrafter"/>
</dbReference>
<name>A0A218XSH6_PUNGR</name>
<dbReference type="InterPro" id="IPR049941">
    <property type="entry name" value="LPLAT_7/PORCN-like"/>
</dbReference>
<protein>
    <submittedName>
        <fullName evidence="2">Uncharacterized protein</fullName>
    </submittedName>
</protein>
<dbReference type="GO" id="GO:0016746">
    <property type="term" value="F:acyltransferase activity"/>
    <property type="evidence" value="ECO:0007669"/>
    <property type="project" value="TreeGrafter"/>
</dbReference>
<dbReference type="AlphaFoldDB" id="A0A218XSH6"/>
<feature type="transmembrane region" description="Helical" evidence="1">
    <location>
        <begin position="80"/>
        <end position="105"/>
    </location>
</feature>
<dbReference type="PANTHER" id="PTHR13906:SF4">
    <property type="entry name" value="LYSOPHOSPHOLIPID ACYLTRANSFERASE 6"/>
    <property type="match status" value="1"/>
</dbReference>
<dbReference type="EMBL" id="MTKT01000807">
    <property type="protein sequence ID" value="OWM87780.1"/>
    <property type="molecule type" value="Genomic_DNA"/>
</dbReference>
<proteinExistence type="predicted"/>
<gene>
    <name evidence="2" type="ORF">CDL15_Pgr016476</name>
</gene>
<dbReference type="PANTHER" id="PTHR13906">
    <property type="entry name" value="PORCUPINE"/>
    <property type="match status" value="1"/>
</dbReference>
<sequence length="122" mass="13492">MELNMESMAGAIGVSVPVFRFLICFLATIPVSFLWRLVPGRLPKHLYSAASGSILSYLAFGFSSNLHFLVPMMLGYLSMLLFRPFCGILTFFLGFGYLIGCHVYYMSGDAWKEGGIDATGKQ</sequence>
<keyword evidence="1" id="KW-1133">Transmembrane helix</keyword>
<feature type="transmembrane region" description="Helical" evidence="1">
    <location>
        <begin position="12"/>
        <end position="35"/>
    </location>
</feature>
<dbReference type="Proteomes" id="UP000197138">
    <property type="component" value="Unassembled WGS sequence"/>
</dbReference>
<evidence type="ECO:0000313" key="2">
    <source>
        <dbReference type="EMBL" id="OWM87780.1"/>
    </source>
</evidence>
<comment type="caution">
    <text evidence="2">The sequence shown here is derived from an EMBL/GenBank/DDBJ whole genome shotgun (WGS) entry which is preliminary data.</text>
</comment>
<reference evidence="3" key="1">
    <citation type="journal article" date="2017" name="Plant J.">
        <title>The pomegranate (Punica granatum L.) genome and the genomics of punicalagin biosynthesis.</title>
        <authorList>
            <person name="Qin G."/>
            <person name="Xu C."/>
            <person name="Ming R."/>
            <person name="Tang H."/>
            <person name="Guyot R."/>
            <person name="Kramer E.M."/>
            <person name="Hu Y."/>
            <person name="Yi X."/>
            <person name="Qi Y."/>
            <person name="Xu X."/>
            <person name="Gao Z."/>
            <person name="Pan H."/>
            <person name="Jian J."/>
            <person name="Tian Y."/>
            <person name="Yue Z."/>
            <person name="Xu Y."/>
        </authorList>
    </citation>
    <scope>NUCLEOTIDE SEQUENCE [LARGE SCALE GENOMIC DNA]</scope>
    <source>
        <strain evidence="3">cv. Dabenzi</strain>
    </source>
</reference>
<evidence type="ECO:0000313" key="3">
    <source>
        <dbReference type="Proteomes" id="UP000197138"/>
    </source>
</evidence>
<evidence type="ECO:0000256" key="1">
    <source>
        <dbReference type="SAM" id="Phobius"/>
    </source>
</evidence>
<dbReference type="GO" id="GO:0008654">
    <property type="term" value="P:phospholipid biosynthetic process"/>
    <property type="evidence" value="ECO:0007669"/>
    <property type="project" value="TreeGrafter"/>
</dbReference>
<dbReference type="GO" id="GO:0005783">
    <property type="term" value="C:endoplasmic reticulum"/>
    <property type="evidence" value="ECO:0007669"/>
    <property type="project" value="TreeGrafter"/>
</dbReference>
<accession>A0A218XSH6</accession>
<organism evidence="2 3">
    <name type="scientific">Punica granatum</name>
    <name type="common">Pomegranate</name>
    <dbReference type="NCBI Taxonomy" id="22663"/>
    <lineage>
        <taxon>Eukaryota</taxon>
        <taxon>Viridiplantae</taxon>
        <taxon>Streptophyta</taxon>
        <taxon>Embryophyta</taxon>
        <taxon>Tracheophyta</taxon>
        <taxon>Spermatophyta</taxon>
        <taxon>Magnoliopsida</taxon>
        <taxon>eudicotyledons</taxon>
        <taxon>Gunneridae</taxon>
        <taxon>Pentapetalae</taxon>
        <taxon>rosids</taxon>
        <taxon>malvids</taxon>
        <taxon>Myrtales</taxon>
        <taxon>Lythraceae</taxon>
        <taxon>Punica</taxon>
    </lineage>
</organism>
<feature type="transmembrane region" description="Helical" evidence="1">
    <location>
        <begin position="47"/>
        <end position="68"/>
    </location>
</feature>